<gene>
    <name evidence="2" type="ORF">OLX77_06100</name>
</gene>
<comment type="caution">
    <text evidence="2">The sequence shown here is derived from an EMBL/GenBank/DDBJ whole genome shotgun (WGS) entry which is preliminary data.</text>
</comment>
<protein>
    <recommendedName>
        <fullName evidence="4">DUF5666 domain-containing protein</fullName>
    </recommendedName>
</protein>
<dbReference type="EMBL" id="JAPHEH010000001">
    <property type="protein sequence ID" value="MDG4475732.1"/>
    <property type="molecule type" value="Genomic_DNA"/>
</dbReference>
<reference evidence="2" key="1">
    <citation type="journal article" date="2022" name="bioRxiv">
        <title>Thiovibrio frasassiensisgen. nov., sp. nov., an autotrophic, elemental sulfur disproportionating bacterium isolated from sulfidic karst sediment, and proposal of Thiovibrionaceae fam. nov.</title>
        <authorList>
            <person name="Aronson H."/>
            <person name="Thomas C."/>
            <person name="Bhattacharyya M."/>
            <person name="Eckstein S."/>
            <person name="Jensen S."/>
            <person name="Barco R."/>
            <person name="Macalady J."/>
            <person name="Amend J."/>
        </authorList>
    </citation>
    <scope>NUCLEOTIDE SEQUENCE</scope>
    <source>
        <strain evidence="2">RS19-109</strain>
    </source>
</reference>
<name>A0A9X4RPY9_9BACT</name>
<feature type="chain" id="PRO_5040778622" description="DUF5666 domain-containing protein" evidence="1">
    <location>
        <begin position="25"/>
        <end position="96"/>
    </location>
</feature>
<reference evidence="2" key="2">
    <citation type="submission" date="2022-10" db="EMBL/GenBank/DDBJ databases">
        <authorList>
            <person name="Aronson H.S."/>
        </authorList>
    </citation>
    <scope>NUCLEOTIDE SEQUENCE</scope>
    <source>
        <strain evidence="2">RS19-109</strain>
    </source>
</reference>
<evidence type="ECO:0000256" key="1">
    <source>
        <dbReference type="SAM" id="SignalP"/>
    </source>
</evidence>
<dbReference type="Proteomes" id="UP001154240">
    <property type="component" value="Unassembled WGS sequence"/>
</dbReference>
<dbReference type="AlphaFoldDB" id="A0A9X4RPY9"/>
<accession>A0A9X4RPY9</accession>
<evidence type="ECO:0008006" key="4">
    <source>
        <dbReference type="Google" id="ProtNLM"/>
    </source>
</evidence>
<sequence length="96" mass="10879">MRTLAIMVLSCGLLFGMGLQPAYANKFFHQATIDEIRQESIVIDDHEHKLGPAVRFFTANNQEIGRGAFAKGQKVNFEVNEKNELVSVWQYAPPRE</sequence>
<evidence type="ECO:0000313" key="2">
    <source>
        <dbReference type="EMBL" id="MDG4475732.1"/>
    </source>
</evidence>
<organism evidence="2 3">
    <name type="scientific">Thiovibrio frasassiensis</name>
    <dbReference type="NCBI Taxonomy" id="2984131"/>
    <lineage>
        <taxon>Bacteria</taxon>
        <taxon>Pseudomonadati</taxon>
        <taxon>Thermodesulfobacteriota</taxon>
        <taxon>Desulfobulbia</taxon>
        <taxon>Desulfobulbales</taxon>
        <taxon>Thiovibrionaceae</taxon>
        <taxon>Thiovibrio</taxon>
    </lineage>
</organism>
<keyword evidence="3" id="KW-1185">Reference proteome</keyword>
<evidence type="ECO:0000313" key="3">
    <source>
        <dbReference type="Proteomes" id="UP001154240"/>
    </source>
</evidence>
<keyword evidence="1" id="KW-0732">Signal</keyword>
<feature type="signal peptide" evidence="1">
    <location>
        <begin position="1"/>
        <end position="24"/>
    </location>
</feature>
<dbReference type="RefSeq" id="WP_307632706.1">
    <property type="nucleotide sequence ID" value="NZ_JAPHEH010000001.1"/>
</dbReference>
<proteinExistence type="predicted"/>